<accession>A0A2A2M531</accession>
<evidence type="ECO:0000313" key="2">
    <source>
        <dbReference type="EMBL" id="PAV93631.1"/>
    </source>
</evidence>
<feature type="region of interest" description="Disordered" evidence="1">
    <location>
        <begin position="94"/>
        <end position="118"/>
    </location>
</feature>
<sequence>MKALTLASRNQSRSRPLSAAPVRRGTIGHDRNPDPSSMAAKPRNEACCADDLVIRDGVEDVLGDSLADAKAMRIGRRLAQVHHEIGDLCRQRMRQEQSLQPHRLLRDREGALGRAGDR</sequence>
<dbReference type="AlphaFoldDB" id="A0A2A2M531"/>
<organism evidence="2 3">
    <name type="scientific">Diploscapter pachys</name>
    <dbReference type="NCBI Taxonomy" id="2018661"/>
    <lineage>
        <taxon>Eukaryota</taxon>
        <taxon>Metazoa</taxon>
        <taxon>Ecdysozoa</taxon>
        <taxon>Nematoda</taxon>
        <taxon>Chromadorea</taxon>
        <taxon>Rhabditida</taxon>
        <taxon>Rhabditina</taxon>
        <taxon>Rhabditomorpha</taxon>
        <taxon>Rhabditoidea</taxon>
        <taxon>Rhabditidae</taxon>
        <taxon>Diploscapter</taxon>
    </lineage>
</organism>
<feature type="compositionally biased region" description="Basic and acidic residues" evidence="1">
    <location>
        <begin position="104"/>
        <end position="118"/>
    </location>
</feature>
<evidence type="ECO:0000256" key="1">
    <source>
        <dbReference type="SAM" id="MobiDB-lite"/>
    </source>
</evidence>
<name>A0A2A2M531_9BILA</name>
<proteinExistence type="predicted"/>
<comment type="caution">
    <text evidence="2">The sequence shown here is derived from an EMBL/GenBank/DDBJ whole genome shotgun (WGS) entry which is preliminary data.</text>
</comment>
<dbReference type="EMBL" id="LIAE01004880">
    <property type="protein sequence ID" value="PAV93631.1"/>
    <property type="molecule type" value="Genomic_DNA"/>
</dbReference>
<feature type="region of interest" description="Disordered" evidence="1">
    <location>
        <begin position="1"/>
        <end position="43"/>
    </location>
</feature>
<dbReference type="Proteomes" id="UP000218231">
    <property type="component" value="Unassembled WGS sequence"/>
</dbReference>
<gene>
    <name evidence="2" type="ORF">WR25_20010</name>
</gene>
<protein>
    <submittedName>
        <fullName evidence="2">Uncharacterized protein</fullName>
    </submittedName>
</protein>
<keyword evidence="3" id="KW-1185">Reference proteome</keyword>
<evidence type="ECO:0000313" key="3">
    <source>
        <dbReference type="Proteomes" id="UP000218231"/>
    </source>
</evidence>
<reference evidence="2 3" key="1">
    <citation type="journal article" date="2017" name="Curr. Biol.">
        <title>Genome architecture and evolution of a unichromosomal asexual nematode.</title>
        <authorList>
            <person name="Fradin H."/>
            <person name="Zegar C."/>
            <person name="Gutwein M."/>
            <person name="Lucas J."/>
            <person name="Kovtun M."/>
            <person name="Corcoran D."/>
            <person name="Baugh L.R."/>
            <person name="Kiontke K."/>
            <person name="Gunsalus K."/>
            <person name="Fitch D.H."/>
            <person name="Piano F."/>
        </authorList>
    </citation>
    <scope>NUCLEOTIDE SEQUENCE [LARGE SCALE GENOMIC DNA]</scope>
    <source>
        <strain evidence="2">PF1309</strain>
    </source>
</reference>